<dbReference type="STRING" id="1121001.SAMN02745857_02756"/>
<dbReference type="Proteomes" id="UP000192761">
    <property type="component" value="Unassembled WGS sequence"/>
</dbReference>
<sequence length="577" mass="60723">MKWQPISFALRGGYNAADPAAAVQPGEVLFAENFEAVREGGYRRIDGYTCYDGSASPVEVPGSGPLRGLMYLGGTLFAVRDNAAATAAVLYRAGSSGWQPVALSPAMGFNNGFTNKITQGATITGGTSGATALVLRVLVNNGDWSGTPSRAAGSVVLGNITGNWQVGETIKIGGNVCANVASLPAAPVLLPGGSYRSANYNFGGAAGNVRIYGVDGVNPAFEFDGTVFAQIRTGMPSDKPFLVAAHRNYLFLAYAGGSVQYSGLGDPLTFMAKVGAGELALGDEATNLVSYRGEVMVMTCRDRVLLLYGSSQQDFQVKIASQAAGASLDSAREVSGELYYMSGDGLTTLQATQAYGDFASAVLSRKVQPLLDVSQAQFAFVSRDKSQLRLVMADRVIWTFTVMTDGSVDAMRTRYPSRVVCAGSWRDSGGKEVLFAGLDNGRVVRIDSGTSFDGASITAILRLAFAVPNRGLRCRLHRLALQMLRGNPTDFMLRVDYDYGRGTPSDHALSALGAGGLYDQAAFDSARYDGGMYAEVAANLSGVAESFDLMLVQQSAASPAWGVAAATVYVTPRGSVR</sequence>
<organism evidence="1 2">
    <name type="scientific">Andreprevotia lacus DSM 23236</name>
    <dbReference type="NCBI Taxonomy" id="1121001"/>
    <lineage>
        <taxon>Bacteria</taxon>
        <taxon>Pseudomonadati</taxon>
        <taxon>Pseudomonadota</taxon>
        <taxon>Betaproteobacteria</taxon>
        <taxon>Neisseriales</taxon>
        <taxon>Chitinibacteraceae</taxon>
        <taxon>Andreprevotia</taxon>
    </lineage>
</organism>
<keyword evidence="2" id="KW-1185">Reference proteome</keyword>
<dbReference type="OrthoDB" id="8433085at2"/>
<proteinExistence type="predicted"/>
<gene>
    <name evidence="1" type="ORF">SAMN02745857_02756</name>
</gene>
<reference evidence="1 2" key="1">
    <citation type="submission" date="2017-04" db="EMBL/GenBank/DDBJ databases">
        <authorList>
            <person name="Afonso C.L."/>
            <person name="Miller P.J."/>
            <person name="Scott M.A."/>
            <person name="Spackman E."/>
            <person name="Goraichik I."/>
            <person name="Dimitrov K.M."/>
            <person name="Suarez D.L."/>
            <person name="Swayne D.E."/>
        </authorList>
    </citation>
    <scope>NUCLEOTIDE SEQUENCE [LARGE SCALE GENOMIC DNA]</scope>
    <source>
        <strain evidence="1 2">DSM 23236</strain>
    </source>
</reference>
<dbReference type="AlphaFoldDB" id="A0A1W1XTC8"/>
<protein>
    <submittedName>
        <fullName evidence="1">Uncharacterized protein</fullName>
    </submittedName>
</protein>
<dbReference type="EMBL" id="FWXD01000016">
    <property type="protein sequence ID" value="SMC27219.1"/>
    <property type="molecule type" value="Genomic_DNA"/>
</dbReference>
<evidence type="ECO:0000313" key="1">
    <source>
        <dbReference type="EMBL" id="SMC27219.1"/>
    </source>
</evidence>
<evidence type="ECO:0000313" key="2">
    <source>
        <dbReference type="Proteomes" id="UP000192761"/>
    </source>
</evidence>
<dbReference type="RefSeq" id="WP_084091390.1">
    <property type="nucleotide sequence ID" value="NZ_FWXD01000016.1"/>
</dbReference>
<name>A0A1W1XTC8_9NEIS</name>
<accession>A0A1W1XTC8</accession>